<dbReference type="PROSITE" id="PS51462">
    <property type="entry name" value="NUDIX"/>
    <property type="match status" value="1"/>
</dbReference>
<dbReference type="Pfam" id="PF21906">
    <property type="entry name" value="WHD_NrtR"/>
    <property type="match status" value="1"/>
</dbReference>
<dbReference type="PANTHER" id="PTHR43736:SF4">
    <property type="entry name" value="SLR1690 PROTEIN"/>
    <property type="match status" value="1"/>
</dbReference>
<dbReference type="InterPro" id="IPR015797">
    <property type="entry name" value="NUDIX_hydrolase-like_dom_sf"/>
</dbReference>
<dbReference type="AlphaFoldDB" id="A0A644Z5S0"/>
<dbReference type="CDD" id="cd18873">
    <property type="entry name" value="NUDIX_NadM_like"/>
    <property type="match status" value="1"/>
</dbReference>
<protein>
    <recommendedName>
        <fullName evidence="1">Nudix hydrolase domain-containing protein</fullName>
    </recommendedName>
</protein>
<feature type="domain" description="Nudix hydrolase" evidence="1">
    <location>
        <begin position="11"/>
        <end position="144"/>
    </location>
</feature>
<dbReference type="InterPro" id="IPR036390">
    <property type="entry name" value="WH_DNA-bd_sf"/>
</dbReference>
<dbReference type="InterPro" id="IPR036388">
    <property type="entry name" value="WH-like_DNA-bd_sf"/>
</dbReference>
<dbReference type="InterPro" id="IPR054105">
    <property type="entry name" value="WHD_NrtR"/>
</dbReference>
<dbReference type="Gene3D" id="1.10.10.10">
    <property type="entry name" value="Winged helix-like DNA-binding domain superfamily/Winged helix DNA-binding domain"/>
    <property type="match status" value="1"/>
</dbReference>
<proteinExistence type="predicted"/>
<dbReference type="SUPFAM" id="SSF55811">
    <property type="entry name" value="Nudix"/>
    <property type="match status" value="1"/>
</dbReference>
<dbReference type="Pfam" id="PF00293">
    <property type="entry name" value="NUDIX"/>
    <property type="match status" value="1"/>
</dbReference>
<reference evidence="2" key="1">
    <citation type="submission" date="2019-08" db="EMBL/GenBank/DDBJ databases">
        <authorList>
            <person name="Kucharzyk K."/>
            <person name="Murdoch R.W."/>
            <person name="Higgins S."/>
            <person name="Loffler F."/>
        </authorList>
    </citation>
    <scope>NUCLEOTIDE SEQUENCE</scope>
</reference>
<organism evidence="2">
    <name type="scientific">bioreactor metagenome</name>
    <dbReference type="NCBI Taxonomy" id="1076179"/>
    <lineage>
        <taxon>unclassified sequences</taxon>
        <taxon>metagenomes</taxon>
        <taxon>ecological metagenomes</taxon>
    </lineage>
</organism>
<dbReference type="EMBL" id="VSSQ01006861">
    <property type="protein sequence ID" value="MPM34073.1"/>
    <property type="molecule type" value="Genomic_DNA"/>
</dbReference>
<comment type="caution">
    <text evidence="2">The sequence shown here is derived from an EMBL/GenBank/DDBJ whole genome shotgun (WGS) entry which is preliminary data.</text>
</comment>
<dbReference type="SUPFAM" id="SSF46785">
    <property type="entry name" value="Winged helix' DNA-binding domain"/>
    <property type="match status" value="1"/>
</dbReference>
<sequence length="230" mass="26882">MSTGFYSHDAKFLVAVDCIIFGFKNQELNILLTRRPLEPNKGEWSLMGGFMDENESLDKAAEKVLFRYTRQRGIYMEQVGAYGEIERDPGDRVVSVTYYALVRLEEFDTSLAKAFDAKWVNIQQLPRLIFDHNLMVDDALRLLRYKVSLQPIIFEFFEGKFTLPALQDLWEAIYQMPIDKRNFRKKIAAMGILDKLDVKDKSSSKRGAFYYTFNQKKFNEFIESGNRFSL</sequence>
<name>A0A644Z5S0_9ZZZZ</name>
<dbReference type="Gene3D" id="3.90.79.10">
    <property type="entry name" value="Nucleoside Triphosphate Pyrophosphohydrolase"/>
    <property type="match status" value="1"/>
</dbReference>
<accession>A0A644Z5S0</accession>
<dbReference type="InterPro" id="IPR000086">
    <property type="entry name" value="NUDIX_hydrolase_dom"/>
</dbReference>
<evidence type="ECO:0000313" key="2">
    <source>
        <dbReference type="EMBL" id="MPM34073.1"/>
    </source>
</evidence>
<dbReference type="PANTHER" id="PTHR43736">
    <property type="entry name" value="ADP-RIBOSE PYROPHOSPHATASE"/>
    <property type="match status" value="1"/>
</dbReference>
<gene>
    <name evidence="2" type="ORF">SDC9_80654</name>
</gene>
<evidence type="ECO:0000259" key="1">
    <source>
        <dbReference type="PROSITE" id="PS51462"/>
    </source>
</evidence>